<dbReference type="Proteomes" id="UP001152320">
    <property type="component" value="Chromosome 9"/>
</dbReference>
<keyword evidence="3" id="KW-1185">Reference proteome</keyword>
<feature type="compositionally biased region" description="Low complexity" evidence="1">
    <location>
        <begin position="61"/>
        <end position="81"/>
    </location>
</feature>
<comment type="caution">
    <text evidence="2">The sequence shown here is derived from an EMBL/GenBank/DDBJ whole genome shotgun (WGS) entry which is preliminary data.</text>
</comment>
<dbReference type="EMBL" id="JAIZAY010000009">
    <property type="protein sequence ID" value="KAJ8036235.1"/>
    <property type="molecule type" value="Genomic_DNA"/>
</dbReference>
<feature type="compositionally biased region" description="Polar residues" evidence="1">
    <location>
        <begin position="82"/>
        <end position="93"/>
    </location>
</feature>
<dbReference type="AlphaFoldDB" id="A0A9Q1C0M9"/>
<proteinExistence type="predicted"/>
<sequence>MEQWRVNDRGCISYEDYIRYQMNLKPETVNSLCAHQHLYDEKTASLGDIYDRNRNTGGSGSITRESSSSSLAPSGKLGSLPTSSENSLGTSSLAKESWDSGARDLSPEPGPYLQFLMDNSSLTGGGGNGSDTNNQCMLTVCRHLEIGGDVVRMQSLSKTVIKPYLYSAGRFCHLNILKSFASIREQH</sequence>
<dbReference type="OrthoDB" id="6256369at2759"/>
<evidence type="ECO:0000313" key="3">
    <source>
        <dbReference type="Proteomes" id="UP001152320"/>
    </source>
</evidence>
<evidence type="ECO:0000256" key="1">
    <source>
        <dbReference type="SAM" id="MobiDB-lite"/>
    </source>
</evidence>
<protein>
    <submittedName>
        <fullName evidence="2">Uncharacterized protein</fullName>
    </submittedName>
</protein>
<accession>A0A9Q1C0M9</accession>
<gene>
    <name evidence="2" type="ORF">HOLleu_20151</name>
</gene>
<evidence type="ECO:0000313" key="2">
    <source>
        <dbReference type="EMBL" id="KAJ8036235.1"/>
    </source>
</evidence>
<organism evidence="2 3">
    <name type="scientific">Holothuria leucospilota</name>
    <name type="common">Black long sea cucumber</name>
    <name type="synonym">Mertensiothuria leucospilota</name>
    <dbReference type="NCBI Taxonomy" id="206669"/>
    <lineage>
        <taxon>Eukaryota</taxon>
        <taxon>Metazoa</taxon>
        <taxon>Echinodermata</taxon>
        <taxon>Eleutherozoa</taxon>
        <taxon>Echinozoa</taxon>
        <taxon>Holothuroidea</taxon>
        <taxon>Aspidochirotacea</taxon>
        <taxon>Aspidochirotida</taxon>
        <taxon>Holothuriidae</taxon>
        <taxon>Holothuria</taxon>
    </lineage>
</organism>
<reference evidence="2" key="1">
    <citation type="submission" date="2021-10" db="EMBL/GenBank/DDBJ databases">
        <title>Tropical sea cucumber genome reveals ecological adaptation and Cuvierian tubules defense mechanism.</title>
        <authorList>
            <person name="Chen T."/>
        </authorList>
    </citation>
    <scope>NUCLEOTIDE SEQUENCE</scope>
    <source>
        <strain evidence="2">Nanhai2018</strain>
        <tissue evidence="2">Muscle</tissue>
    </source>
</reference>
<name>A0A9Q1C0M9_HOLLE</name>
<feature type="region of interest" description="Disordered" evidence="1">
    <location>
        <begin position="49"/>
        <end position="93"/>
    </location>
</feature>